<dbReference type="RefSeq" id="XP_062661860.1">
    <property type="nucleotide sequence ID" value="XM_062808675.1"/>
</dbReference>
<dbReference type="GeneID" id="87845623"/>
<dbReference type="InterPro" id="IPR008927">
    <property type="entry name" value="6-PGluconate_DH-like_C_sf"/>
</dbReference>
<dbReference type="GO" id="GO:0008677">
    <property type="term" value="F:2-dehydropantoate 2-reductase activity"/>
    <property type="evidence" value="ECO:0007669"/>
    <property type="project" value="TreeGrafter"/>
</dbReference>
<dbReference type="Pfam" id="PF02558">
    <property type="entry name" value="ApbA"/>
    <property type="match status" value="1"/>
</dbReference>
<protein>
    <recommendedName>
        <fullName evidence="9">2-dehydropantoate 2-reductase</fullName>
    </recommendedName>
</protein>
<comment type="similarity">
    <text evidence="1">Belongs to the ketopantoate reductase family.</text>
</comment>
<feature type="domain" description="Ketopantoate reductase C-terminal" evidence="6">
    <location>
        <begin position="325"/>
        <end position="457"/>
    </location>
</feature>
<comment type="caution">
    <text evidence="7">The sequence shown here is derived from an EMBL/GenBank/DDBJ whole genome shotgun (WGS) entry which is preliminary data.</text>
</comment>
<evidence type="ECO:0000259" key="5">
    <source>
        <dbReference type="Pfam" id="PF02558"/>
    </source>
</evidence>
<proteinExistence type="inferred from homology"/>
<evidence type="ECO:0000256" key="2">
    <source>
        <dbReference type="ARBA" id="ARBA00022857"/>
    </source>
</evidence>
<dbReference type="InterPro" id="IPR013328">
    <property type="entry name" value="6PGD_dom2"/>
</dbReference>
<dbReference type="GO" id="GO:0050661">
    <property type="term" value="F:NADP binding"/>
    <property type="evidence" value="ECO:0007669"/>
    <property type="project" value="TreeGrafter"/>
</dbReference>
<keyword evidence="3" id="KW-0560">Oxidoreductase</keyword>
<reference evidence="7" key="1">
    <citation type="journal article" date="2023" name="Mol. Phylogenet. Evol.">
        <title>Genome-scale phylogeny and comparative genomics of the fungal order Sordariales.</title>
        <authorList>
            <person name="Hensen N."/>
            <person name="Bonometti L."/>
            <person name="Westerberg I."/>
            <person name="Brannstrom I.O."/>
            <person name="Guillou S."/>
            <person name="Cros-Aarteil S."/>
            <person name="Calhoun S."/>
            <person name="Haridas S."/>
            <person name="Kuo A."/>
            <person name="Mondo S."/>
            <person name="Pangilinan J."/>
            <person name="Riley R."/>
            <person name="LaButti K."/>
            <person name="Andreopoulos B."/>
            <person name="Lipzen A."/>
            <person name="Chen C."/>
            <person name="Yan M."/>
            <person name="Daum C."/>
            <person name="Ng V."/>
            <person name="Clum A."/>
            <person name="Steindorff A."/>
            <person name="Ohm R.A."/>
            <person name="Martin F."/>
            <person name="Silar P."/>
            <person name="Natvig D.O."/>
            <person name="Lalanne C."/>
            <person name="Gautier V."/>
            <person name="Ament-Velasquez S.L."/>
            <person name="Kruys A."/>
            <person name="Hutchinson M.I."/>
            <person name="Powell A.J."/>
            <person name="Barry K."/>
            <person name="Miller A.N."/>
            <person name="Grigoriev I.V."/>
            <person name="Debuchy R."/>
            <person name="Gladieux P."/>
            <person name="Hiltunen Thoren M."/>
            <person name="Johannesson H."/>
        </authorList>
    </citation>
    <scope>NUCLEOTIDE SEQUENCE</scope>
    <source>
        <strain evidence="7">CBS 168.71</strain>
    </source>
</reference>
<evidence type="ECO:0000259" key="6">
    <source>
        <dbReference type="Pfam" id="PF08546"/>
    </source>
</evidence>
<dbReference type="GO" id="GO:0005739">
    <property type="term" value="C:mitochondrion"/>
    <property type="evidence" value="ECO:0007669"/>
    <property type="project" value="TreeGrafter"/>
</dbReference>
<evidence type="ECO:0000256" key="3">
    <source>
        <dbReference type="ARBA" id="ARBA00023002"/>
    </source>
</evidence>
<gene>
    <name evidence="7" type="ORF">B0H64DRAFT_73067</name>
</gene>
<name>A0AAE0HKX9_9PEZI</name>
<evidence type="ECO:0000313" key="7">
    <source>
        <dbReference type="EMBL" id="KAK3298346.1"/>
    </source>
</evidence>
<dbReference type="InterPro" id="IPR013752">
    <property type="entry name" value="KPA_reductase"/>
</dbReference>
<dbReference type="InterPro" id="IPR050838">
    <property type="entry name" value="Ketopantoate_reductase"/>
</dbReference>
<feature type="region of interest" description="Disordered" evidence="4">
    <location>
        <begin position="33"/>
        <end position="78"/>
    </location>
</feature>
<dbReference type="EMBL" id="JAUEPN010000002">
    <property type="protein sequence ID" value="KAK3298346.1"/>
    <property type="molecule type" value="Genomic_DNA"/>
</dbReference>
<dbReference type="AlphaFoldDB" id="A0AAE0HKX9"/>
<accession>A0AAE0HKX9</accession>
<dbReference type="Gene3D" id="1.10.1040.10">
    <property type="entry name" value="N-(1-d-carboxylethyl)-l-norvaline Dehydrogenase, domain 2"/>
    <property type="match status" value="1"/>
</dbReference>
<dbReference type="Pfam" id="PF08546">
    <property type="entry name" value="ApbA_C"/>
    <property type="match status" value="1"/>
</dbReference>
<sequence>MTSSSTVAQETTHYSPPIRTVRLPLHLACRRGPLGIPNVSKQRKPSAPPVGMPGDDENVAPEASRSAPPEEEQEQQGELDRIQSKVALWDSEERQAQPVETVAKLPFEYSDHIHVMGLDLAGRYIAHTLAGCQTIPPVRYMLHREKLYKKWYDANRQLTLYRGDLRITQHRVIGEYVSDEQAETQSGIFIHNLIVTLPAAQVVQAFRRIKHRLDHRSTICLVNDGLGVAEELIEAYYPNESTRPIFLLGHFTTALDHTSSRFSVAEVRAGRLYLSLLSPQKVEGTQRFRIKRHPPLERTARATHLIRLLTAMPGLNATGHPMADFLRYKLPTVAFRSIVDPLAALFNCRYDALSLNPYARYLMDRLIGDLSRVLVQLPECRQSRRFRQFAATSSLRDEVYHKLRLQREADSRMRAQTAAGWDTDVDFLSGYFVRRGRETKADVAALESVLAAAKAKQVMVLKELAGDIPFETSGSVERAV</sequence>
<dbReference type="InterPro" id="IPR013332">
    <property type="entry name" value="KPR_N"/>
</dbReference>
<evidence type="ECO:0000313" key="8">
    <source>
        <dbReference type="Proteomes" id="UP001278766"/>
    </source>
</evidence>
<dbReference type="PANTHER" id="PTHR43765">
    <property type="entry name" value="2-DEHYDROPANTOATE 2-REDUCTASE-RELATED"/>
    <property type="match status" value="1"/>
</dbReference>
<dbReference type="SUPFAM" id="SSF48179">
    <property type="entry name" value="6-phosphogluconate dehydrogenase C-terminal domain-like"/>
    <property type="match status" value="1"/>
</dbReference>
<evidence type="ECO:0000256" key="4">
    <source>
        <dbReference type="SAM" id="MobiDB-lite"/>
    </source>
</evidence>
<dbReference type="PANTHER" id="PTHR43765:SF2">
    <property type="entry name" value="2-DEHYDROPANTOATE 2-REDUCTASE"/>
    <property type="match status" value="1"/>
</dbReference>
<keyword evidence="2" id="KW-0521">NADP</keyword>
<dbReference type="Proteomes" id="UP001278766">
    <property type="component" value="Unassembled WGS sequence"/>
</dbReference>
<keyword evidence="8" id="KW-1185">Reference proteome</keyword>
<organism evidence="7 8">
    <name type="scientific">Chaetomium fimeti</name>
    <dbReference type="NCBI Taxonomy" id="1854472"/>
    <lineage>
        <taxon>Eukaryota</taxon>
        <taxon>Fungi</taxon>
        <taxon>Dikarya</taxon>
        <taxon>Ascomycota</taxon>
        <taxon>Pezizomycotina</taxon>
        <taxon>Sordariomycetes</taxon>
        <taxon>Sordariomycetidae</taxon>
        <taxon>Sordariales</taxon>
        <taxon>Chaetomiaceae</taxon>
        <taxon>Chaetomium</taxon>
    </lineage>
</organism>
<evidence type="ECO:0008006" key="9">
    <source>
        <dbReference type="Google" id="ProtNLM"/>
    </source>
</evidence>
<evidence type="ECO:0000256" key="1">
    <source>
        <dbReference type="ARBA" id="ARBA00007870"/>
    </source>
</evidence>
<feature type="domain" description="Ketopantoate reductase N-terminal" evidence="5">
    <location>
        <begin position="113"/>
        <end position="239"/>
    </location>
</feature>
<reference evidence="7" key="2">
    <citation type="submission" date="2023-06" db="EMBL/GenBank/DDBJ databases">
        <authorList>
            <consortium name="Lawrence Berkeley National Laboratory"/>
            <person name="Haridas S."/>
            <person name="Hensen N."/>
            <person name="Bonometti L."/>
            <person name="Westerberg I."/>
            <person name="Brannstrom I.O."/>
            <person name="Guillou S."/>
            <person name="Cros-Aarteil S."/>
            <person name="Calhoun S."/>
            <person name="Kuo A."/>
            <person name="Mondo S."/>
            <person name="Pangilinan J."/>
            <person name="Riley R."/>
            <person name="Labutti K."/>
            <person name="Andreopoulos B."/>
            <person name="Lipzen A."/>
            <person name="Chen C."/>
            <person name="Yanf M."/>
            <person name="Daum C."/>
            <person name="Ng V."/>
            <person name="Clum A."/>
            <person name="Steindorff A."/>
            <person name="Ohm R."/>
            <person name="Martin F."/>
            <person name="Silar P."/>
            <person name="Natvig D."/>
            <person name="Lalanne C."/>
            <person name="Gautier V."/>
            <person name="Ament-Velasquez S.L."/>
            <person name="Kruys A."/>
            <person name="Hutchinson M.I."/>
            <person name="Powell A.J."/>
            <person name="Barry K."/>
            <person name="Miller A.N."/>
            <person name="Grigoriev I.V."/>
            <person name="Debuchy R."/>
            <person name="Gladieux P."/>
            <person name="Thoren M.H."/>
            <person name="Johannesson H."/>
        </authorList>
    </citation>
    <scope>NUCLEOTIDE SEQUENCE</scope>
    <source>
        <strain evidence="7">CBS 168.71</strain>
    </source>
</reference>